<feature type="non-terminal residue" evidence="1">
    <location>
        <position position="225"/>
    </location>
</feature>
<dbReference type="Proteomes" id="UP000789702">
    <property type="component" value="Unassembled WGS sequence"/>
</dbReference>
<comment type="caution">
    <text evidence="1">The sequence shown here is derived from an EMBL/GenBank/DDBJ whole genome shotgun (WGS) entry which is preliminary data.</text>
</comment>
<feature type="non-terminal residue" evidence="1">
    <location>
        <position position="1"/>
    </location>
</feature>
<proteinExistence type="predicted"/>
<protein>
    <submittedName>
        <fullName evidence="1">2961_t:CDS:1</fullName>
    </submittedName>
</protein>
<evidence type="ECO:0000313" key="1">
    <source>
        <dbReference type="EMBL" id="CAG8596849.1"/>
    </source>
</evidence>
<gene>
    <name evidence="1" type="ORF">DHETER_LOCUS7089</name>
</gene>
<dbReference type="EMBL" id="CAJVPU010009600">
    <property type="protein sequence ID" value="CAG8596849.1"/>
    <property type="molecule type" value="Genomic_DNA"/>
</dbReference>
<organism evidence="1 2">
    <name type="scientific">Dentiscutata heterogama</name>
    <dbReference type="NCBI Taxonomy" id="1316150"/>
    <lineage>
        <taxon>Eukaryota</taxon>
        <taxon>Fungi</taxon>
        <taxon>Fungi incertae sedis</taxon>
        <taxon>Mucoromycota</taxon>
        <taxon>Glomeromycotina</taxon>
        <taxon>Glomeromycetes</taxon>
        <taxon>Diversisporales</taxon>
        <taxon>Gigasporaceae</taxon>
        <taxon>Dentiscutata</taxon>
    </lineage>
</organism>
<reference evidence="1" key="1">
    <citation type="submission" date="2021-06" db="EMBL/GenBank/DDBJ databases">
        <authorList>
            <person name="Kallberg Y."/>
            <person name="Tangrot J."/>
            <person name="Rosling A."/>
        </authorList>
    </citation>
    <scope>NUCLEOTIDE SEQUENCE</scope>
    <source>
        <strain evidence="1">IL203A</strain>
    </source>
</reference>
<name>A0ACA9MNA5_9GLOM</name>
<keyword evidence="2" id="KW-1185">Reference proteome</keyword>
<evidence type="ECO:0000313" key="2">
    <source>
        <dbReference type="Proteomes" id="UP000789702"/>
    </source>
</evidence>
<sequence length="225" mass="25765">PSNDDLLCAVHEGYQQAWDLAKSDDKNNKNDFFADFNDLSQNNEILDSHAIAIAATTVVNINTIDIRDDDIEDDLRDARLDNLIASYTSNLEILRMEKLRGIRWKNRCHLSILSNANKRVDLNGITIANVGEHNPFHKHGYGFSYINDSLSYLSVKVFFPLQNNIFSPVTNSGHMIFSHISAKFFIYFLGFGDFIHVDEQHNLLTIFGRALELYRFFNESSTKNL</sequence>
<accession>A0ACA9MNA5</accession>